<evidence type="ECO:0000259" key="3">
    <source>
        <dbReference type="Pfam" id="PF13933"/>
    </source>
</evidence>
<protein>
    <recommendedName>
        <fullName evidence="3">Putative peptidase domain-containing protein</fullName>
    </recommendedName>
</protein>
<keyword evidence="2" id="KW-0732">Signal</keyword>
<dbReference type="GO" id="GO:0009277">
    <property type="term" value="C:fungal-type cell wall"/>
    <property type="evidence" value="ECO:0007669"/>
    <property type="project" value="TreeGrafter"/>
</dbReference>
<proteinExistence type="predicted"/>
<feature type="region of interest" description="Disordered" evidence="1">
    <location>
        <begin position="231"/>
        <end position="305"/>
    </location>
</feature>
<dbReference type="SUPFAM" id="SSF55486">
    <property type="entry name" value="Metalloproteases ('zincins'), catalytic domain"/>
    <property type="match status" value="1"/>
</dbReference>
<dbReference type="InterPro" id="IPR039124">
    <property type="entry name" value="PRA1-like"/>
</dbReference>
<dbReference type="GO" id="GO:0009986">
    <property type="term" value="C:cell surface"/>
    <property type="evidence" value="ECO:0007669"/>
    <property type="project" value="TreeGrafter"/>
</dbReference>
<evidence type="ECO:0000313" key="4">
    <source>
        <dbReference type="EMBL" id="GJN89131.1"/>
    </source>
</evidence>
<comment type="caution">
    <text evidence="4">The sequence shown here is derived from an EMBL/GenBank/DDBJ whole genome shotgun (WGS) entry which is preliminary data.</text>
</comment>
<dbReference type="Proteomes" id="UP001342314">
    <property type="component" value="Unassembled WGS sequence"/>
</dbReference>
<dbReference type="InterPro" id="IPR024079">
    <property type="entry name" value="MetalloPept_cat_dom_sf"/>
</dbReference>
<evidence type="ECO:0000256" key="1">
    <source>
        <dbReference type="SAM" id="MobiDB-lite"/>
    </source>
</evidence>
<dbReference type="PANTHER" id="PTHR39399:SF1">
    <property type="entry name" value="PROTEIN ZPS1"/>
    <property type="match status" value="1"/>
</dbReference>
<keyword evidence="5" id="KW-1185">Reference proteome</keyword>
<feature type="domain" description="Putative peptidase" evidence="3">
    <location>
        <begin position="10"/>
        <end position="236"/>
    </location>
</feature>
<dbReference type="InterPro" id="IPR029482">
    <property type="entry name" value="HRXXH"/>
</dbReference>
<dbReference type="Gene3D" id="3.40.390.10">
    <property type="entry name" value="Collagenase (Catalytic Domain)"/>
    <property type="match status" value="1"/>
</dbReference>
<accession>A0AAV5G962</accession>
<organism evidence="4 5">
    <name type="scientific">Rhodotorula paludigena</name>
    <dbReference type="NCBI Taxonomy" id="86838"/>
    <lineage>
        <taxon>Eukaryota</taxon>
        <taxon>Fungi</taxon>
        <taxon>Dikarya</taxon>
        <taxon>Basidiomycota</taxon>
        <taxon>Pucciniomycotina</taxon>
        <taxon>Microbotryomycetes</taxon>
        <taxon>Sporidiobolales</taxon>
        <taxon>Sporidiobolaceae</taxon>
        <taxon>Rhodotorula</taxon>
    </lineage>
</organism>
<feature type="compositionally biased region" description="Basic and acidic residues" evidence="1">
    <location>
        <begin position="294"/>
        <end position="305"/>
    </location>
</feature>
<dbReference type="GO" id="GO:0008270">
    <property type="term" value="F:zinc ion binding"/>
    <property type="evidence" value="ECO:0007669"/>
    <property type="project" value="TreeGrafter"/>
</dbReference>
<dbReference type="GO" id="GO:0008237">
    <property type="term" value="F:metallopeptidase activity"/>
    <property type="evidence" value="ECO:0007669"/>
    <property type="project" value="InterPro"/>
</dbReference>
<feature type="chain" id="PRO_5043876298" description="Putative peptidase domain-containing protein" evidence="2">
    <location>
        <begin position="19"/>
        <end position="305"/>
    </location>
</feature>
<feature type="compositionally biased region" description="Basic and acidic residues" evidence="1">
    <location>
        <begin position="236"/>
        <end position="249"/>
    </location>
</feature>
<sequence>MLPSLVLASASAAAAVQAMPFFTPAPAQQLVKRDNTAEKSWEGHTDQVKIHDPAQTAFIQNGLNEMRDIAEHAHDRILRLGEYDPLYVKYFGNASSAAASGIYAQIRWGNKAREDGNDVLIRCDDPDGNCALFADTPAPWAGHWRGNNATQETVICDATYTGRSFLSTMCWDGQEIGVGKAAQWFAGDLTDGYPELLALAANNDSSTVYNQATLQWYALDAWAHDKAFPPNGCTGEHAHEAQESHDDSHGGTSSSAAASSTQAAASSTSDAATSIPTAHEVGSHGDSSSAGQDCHSHASGEIHCV</sequence>
<dbReference type="GO" id="GO:0005576">
    <property type="term" value="C:extracellular region"/>
    <property type="evidence" value="ECO:0007669"/>
    <property type="project" value="TreeGrafter"/>
</dbReference>
<reference evidence="4 5" key="1">
    <citation type="submission" date="2021-12" db="EMBL/GenBank/DDBJ databases">
        <title>High titer production of polyol ester of fatty acids by Rhodotorula paludigena BS15 towards product separation-free biomass refinery.</title>
        <authorList>
            <person name="Mano J."/>
            <person name="Ono H."/>
            <person name="Tanaka T."/>
            <person name="Naito K."/>
            <person name="Sushida H."/>
            <person name="Ike M."/>
            <person name="Tokuyasu K."/>
            <person name="Kitaoka M."/>
        </authorList>
    </citation>
    <scope>NUCLEOTIDE SEQUENCE [LARGE SCALE GENOMIC DNA]</scope>
    <source>
        <strain evidence="4 5">BS15</strain>
    </source>
</reference>
<gene>
    <name evidence="4" type="ORF">Rhopal_002105-T1</name>
</gene>
<dbReference type="EMBL" id="BQKY01000004">
    <property type="protein sequence ID" value="GJN89131.1"/>
    <property type="molecule type" value="Genomic_DNA"/>
</dbReference>
<dbReference type="Pfam" id="PF13933">
    <property type="entry name" value="HRXXH"/>
    <property type="match status" value="1"/>
</dbReference>
<dbReference type="AlphaFoldDB" id="A0AAV5G962"/>
<feature type="signal peptide" evidence="2">
    <location>
        <begin position="1"/>
        <end position="18"/>
    </location>
</feature>
<evidence type="ECO:0000313" key="5">
    <source>
        <dbReference type="Proteomes" id="UP001342314"/>
    </source>
</evidence>
<name>A0AAV5G962_9BASI</name>
<feature type="compositionally biased region" description="Low complexity" evidence="1">
    <location>
        <begin position="252"/>
        <end position="278"/>
    </location>
</feature>
<dbReference type="PANTHER" id="PTHR39399">
    <property type="entry name" value="PROTEIN ZPS1"/>
    <property type="match status" value="1"/>
</dbReference>
<dbReference type="GO" id="GO:0005178">
    <property type="term" value="F:integrin binding"/>
    <property type="evidence" value="ECO:0007669"/>
    <property type="project" value="TreeGrafter"/>
</dbReference>
<evidence type="ECO:0000256" key="2">
    <source>
        <dbReference type="SAM" id="SignalP"/>
    </source>
</evidence>